<organism evidence="5 6">
    <name type="scientific">Leekyejoonella antrihumi</name>
    <dbReference type="NCBI Taxonomy" id="1660198"/>
    <lineage>
        <taxon>Bacteria</taxon>
        <taxon>Bacillati</taxon>
        <taxon>Actinomycetota</taxon>
        <taxon>Actinomycetes</taxon>
        <taxon>Micrococcales</taxon>
        <taxon>Dermacoccaceae</taxon>
        <taxon>Leekyejoonella</taxon>
    </lineage>
</organism>
<comment type="similarity">
    <text evidence="3">Belongs to the glycosyl hydrolase 5 (cellulase A) family.</text>
</comment>
<accession>A0A563E2U1</accession>
<dbReference type="InterPro" id="IPR017853">
    <property type="entry name" value="GH"/>
</dbReference>
<evidence type="ECO:0000256" key="1">
    <source>
        <dbReference type="ARBA" id="ARBA00022801"/>
    </source>
</evidence>
<comment type="caution">
    <text evidence="5">The sequence shown here is derived from an EMBL/GenBank/DDBJ whole genome shotgun (WGS) entry which is preliminary data.</text>
</comment>
<keyword evidence="6" id="KW-1185">Reference proteome</keyword>
<dbReference type="EMBL" id="VCQV01000011">
    <property type="protein sequence ID" value="TWP36563.1"/>
    <property type="molecule type" value="Genomic_DNA"/>
</dbReference>
<evidence type="ECO:0000313" key="6">
    <source>
        <dbReference type="Proteomes" id="UP000320244"/>
    </source>
</evidence>
<gene>
    <name evidence="5" type="ORF">FGL98_09680</name>
</gene>
<dbReference type="InterPro" id="IPR029062">
    <property type="entry name" value="Class_I_gatase-like"/>
</dbReference>
<dbReference type="InterPro" id="IPR001547">
    <property type="entry name" value="Glyco_hydro_5"/>
</dbReference>
<dbReference type="Pfam" id="PF00150">
    <property type="entry name" value="Cellulase"/>
    <property type="match status" value="1"/>
</dbReference>
<dbReference type="AlphaFoldDB" id="A0A563E2U1"/>
<dbReference type="OrthoDB" id="9800974at2"/>
<dbReference type="Gene3D" id="3.20.20.80">
    <property type="entry name" value="Glycosidases"/>
    <property type="match status" value="1"/>
</dbReference>
<name>A0A563E2U1_9MICO</name>
<dbReference type="Gene3D" id="3.40.50.880">
    <property type="match status" value="1"/>
</dbReference>
<evidence type="ECO:0000259" key="4">
    <source>
        <dbReference type="Pfam" id="PF00150"/>
    </source>
</evidence>
<evidence type="ECO:0000256" key="2">
    <source>
        <dbReference type="ARBA" id="ARBA00023295"/>
    </source>
</evidence>
<dbReference type="GO" id="GO:0004553">
    <property type="term" value="F:hydrolase activity, hydrolyzing O-glycosyl compounds"/>
    <property type="evidence" value="ECO:0007669"/>
    <property type="project" value="InterPro"/>
</dbReference>
<dbReference type="Proteomes" id="UP000320244">
    <property type="component" value="Unassembled WGS sequence"/>
</dbReference>
<evidence type="ECO:0000256" key="3">
    <source>
        <dbReference type="RuleBase" id="RU361153"/>
    </source>
</evidence>
<protein>
    <submittedName>
        <fullName evidence="5">Beta-mannosidase</fullName>
    </submittedName>
</protein>
<keyword evidence="1 3" id="KW-0378">Hydrolase</keyword>
<feature type="domain" description="Glycoside hydrolase family 5" evidence="4">
    <location>
        <begin position="15"/>
        <end position="260"/>
    </location>
</feature>
<evidence type="ECO:0000313" key="5">
    <source>
        <dbReference type="EMBL" id="TWP36563.1"/>
    </source>
</evidence>
<reference evidence="5 6" key="2">
    <citation type="submission" date="2019-08" db="EMBL/GenBank/DDBJ databases">
        <title>Jejuicoccus antrihumi gen. nov., sp. nov., a new member of the family Dermacoccaceae isolated from a cave.</title>
        <authorList>
            <person name="Schumann P."/>
            <person name="Kim I.S."/>
        </authorList>
    </citation>
    <scope>NUCLEOTIDE SEQUENCE [LARGE SCALE GENOMIC DNA]</scope>
    <source>
        <strain evidence="5 6">C5-26</strain>
    </source>
</reference>
<reference evidence="5 6" key="1">
    <citation type="submission" date="2019-05" db="EMBL/GenBank/DDBJ databases">
        <authorList>
            <person name="Lee S.D."/>
        </authorList>
    </citation>
    <scope>NUCLEOTIDE SEQUENCE [LARGE SCALE GENOMIC DNA]</scope>
    <source>
        <strain evidence="5 6">C5-26</strain>
    </source>
</reference>
<dbReference type="SUPFAM" id="SSF51445">
    <property type="entry name" value="(Trans)glycosidases"/>
    <property type="match status" value="1"/>
</dbReference>
<dbReference type="CDD" id="cd03143">
    <property type="entry name" value="A4_beta-galactosidase_middle_domain"/>
    <property type="match status" value="1"/>
</dbReference>
<sequence>MWRGIDPDLLHAELRVLKDHGLTMTRSFLYWPDAMPEPDRLDGEVLRRFETFLDLHTELGMQTVPTFIVGHMSGENWDPSWRAGRDLYADTWMVARQAWFAREVTRRFAEHPAVAGWLISNEMPIYGGAGQSAIVSSWAELMVQAVRAGGGTQPVSIGDGAWGIEVTGKDNGFSVRGLAQITDFVGPHVYPMETDVVRQHLKAAFICELASVGQRPVVLEEFGLTTDFASDENAAHYYRQVLHLTLLAGATGWIGWNNTDFDNLVEQDPYRHHPFELHFGLTRVDGSAKPQLLEMRDFAAVLEAVDLAGCQRRAAQTALVVPVYLETAEPLTVEEAERTYVFRCLEQAYLACREADMPPGMARERDGIADGYRLYLVPSVKALTAPTWLRLRDLARSGATIYASYGAGEVEFQRGPWWTASEEIFGVLHRLIYGLNDPVEEDVVELRFEQDLGPIDAGDVLRFRAAGGVNARTRMPVETVGAEVIARDQAGRVALTRHRLGKGAAILSAYPIEYFAAARGNANPDDSPRLYAALADVAGVERPVTVDDPAVLVDALVHESGRELVWLVSESAEERLVTPQLQDAATLVPLGGGDPVAEVRLPAYGVQVFELRPADHTVRVMTDGKA</sequence>
<keyword evidence="2 3" id="KW-0326">Glycosidase</keyword>
<proteinExistence type="inferred from homology"/>
<dbReference type="GO" id="GO:0000272">
    <property type="term" value="P:polysaccharide catabolic process"/>
    <property type="evidence" value="ECO:0007669"/>
    <property type="project" value="InterPro"/>
</dbReference>